<dbReference type="Proteomes" id="UP000283872">
    <property type="component" value="Unassembled WGS sequence"/>
</dbReference>
<dbReference type="EC" id="3.2.1.55" evidence="3"/>
<evidence type="ECO:0000256" key="2">
    <source>
        <dbReference type="ARBA" id="ARBA00007186"/>
    </source>
</evidence>
<organism evidence="9 10">
    <name type="scientific">Segatella copri</name>
    <dbReference type="NCBI Taxonomy" id="165179"/>
    <lineage>
        <taxon>Bacteria</taxon>
        <taxon>Pseudomonadati</taxon>
        <taxon>Bacteroidota</taxon>
        <taxon>Bacteroidia</taxon>
        <taxon>Bacteroidales</taxon>
        <taxon>Prevotellaceae</taxon>
        <taxon>Segatella</taxon>
    </lineage>
</organism>
<dbReference type="InterPro" id="IPR013320">
    <property type="entry name" value="ConA-like_dom_sf"/>
</dbReference>
<reference evidence="9 10" key="1">
    <citation type="submission" date="2018-08" db="EMBL/GenBank/DDBJ databases">
        <title>A genome reference for cultivated species of the human gut microbiota.</title>
        <authorList>
            <person name="Zou Y."/>
            <person name="Xue W."/>
            <person name="Luo G."/>
        </authorList>
    </citation>
    <scope>NUCLEOTIDE SEQUENCE [LARGE SCALE GENOMIC DNA]</scope>
    <source>
        <strain evidence="9 10">AF24-12</strain>
    </source>
</reference>
<evidence type="ECO:0000256" key="7">
    <source>
        <dbReference type="SAM" id="SignalP"/>
    </source>
</evidence>
<dbReference type="Gene3D" id="2.60.120.260">
    <property type="entry name" value="Galactose-binding domain-like"/>
    <property type="match status" value="1"/>
</dbReference>
<evidence type="ECO:0000256" key="5">
    <source>
        <dbReference type="ARBA" id="ARBA00022801"/>
    </source>
</evidence>
<dbReference type="RefSeq" id="WP_118085639.1">
    <property type="nucleotide sequence ID" value="NZ_QRVA01000005.1"/>
</dbReference>
<dbReference type="SUPFAM" id="SSF51445">
    <property type="entry name" value="(Trans)glycosidases"/>
    <property type="match status" value="1"/>
</dbReference>
<feature type="signal peptide" evidence="7">
    <location>
        <begin position="1"/>
        <end position="21"/>
    </location>
</feature>
<sequence length="813" mass="90383">MNKKRHFLLSAVLATTLAANAQVTIQVDASNPGVKVSPNLYGIFFEDINHAADGGLYAELISNRSFEDDDKNIPTWKTSAQEGAKIQTQLINKGLLNKAQGKALQLTITAKPAATASLINEGFWGINAVQGRTYKLSFWAKGSYKGGLKARLTNAKGDKVYAETTLNAKVGKKWTKYTAELTANGNDAKAQFELVADGKGTIVLDVVSLFPPTFKNRENGLRPDLAQLLYNIHPKFVRFPGGCYVEGQESPENAFHWEKTIGPIEERPGHKNVNWRYRTSDGMGFDEYLQLAEDLNAKPLYVVNVGLWHGGMTPVDSIQPWIDECMNALEYANGPVTSKYGALRAKNGHPEPYNIEYLEIGNENNQPDPAAQSDHYYERFKKFKDAVLAKYPKMHLIGNVVAWGDDNPKWESNESVELLDEHYYRNPAWFAENFNKYDNYDRKGSEIYVGEYAVTQGFGNMGSLDAALGEAVYMMGIENNSDIVTMASYAPIFANLNNRMWAPDMIQYTSDKVFGTPSYYVQNVMANNIGTRVLKVNQENPYKYEQTQVKPAICRVGMGTWGTQVSFEDKGYSDENGKALPMTLQELPTDIHGQWKTEGSLIKQTSNEESCIRLNPGEITSNGYIYKVRAKKDAGNEGFLIIFNYVDKNNYCWLNLGGWNNTQHGVESIVNGAKSQIATCPGKIETGKWYDIELKVVGDSIFAKLDGKEVFATKLKANTLPGIFSTATLDEQTGEVILKIANTSTEHTTAKINLQGKEIKAGKLIRLSAKNGLEENTIDNPTNIYPVENYVTTEKNGATVEIPASSLNIIRLK</sequence>
<dbReference type="InterPro" id="IPR010720">
    <property type="entry name" value="Alpha-L-AF_C"/>
</dbReference>
<accession>A0A3R5WIZ6</accession>
<dbReference type="Pfam" id="PF22848">
    <property type="entry name" value="ASD1_dom"/>
    <property type="match status" value="1"/>
</dbReference>
<name>A0A3R5WIZ6_9BACT</name>
<keyword evidence="6" id="KW-0325">Glycoprotein</keyword>
<evidence type="ECO:0000313" key="10">
    <source>
        <dbReference type="Proteomes" id="UP000283872"/>
    </source>
</evidence>
<keyword evidence="4 7" id="KW-0732">Signal</keyword>
<dbReference type="InterPro" id="IPR017853">
    <property type="entry name" value="GH"/>
</dbReference>
<feature type="chain" id="PRO_5018737661" description="non-reducing end alpha-L-arabinofuranosidase" evidence="7">
    <location>
        <begin position="22"/>
        <end position="813"/>
    </location>
</feature>
<gene>
    <name evidence="9" type="ORF">DWY11_03390</name>
</gene>
<evidence type="ECO:0000259" key="8">
    <source>
        <dbReference type="SMART" id="SM00813"/>
    </source>
</evidence>
<evidence type="ECO:0000256" key="1">
    <source>
        <dbReference type="ARBA" id="ARBA00001462"/>
    </source>
</evidence>
<comment type="caution">
    <text evidence="9">The sequence shown here is derived from an EMBL/GenBank/DDBJ whole genome shotgun (WGS) entry which is preliminary data.</text>
</comment>
<dbReference type="InterPro" id="IPR003305">
    <property type="entry name" value="CenC_carb-bd"/>
</dbReference>
<dbReference type="SUPFAM" id="SSF49785">
    <property type="entry name" value="Galactose-binding domain-like"/>
    <property type="match status" value="1"/>
</dbReference>
<dbReference type="Gene3D" id="2.60.120.560">
    <property type="entry name" value="Exo-inulinase, domain 1"/>
    <property type="match status" value="1"/>
</dbReference>
<comment type="similarity">
    <text evidence="2">Belongs to the glycosyl hydrolase 51 family.</text>
</comment>
<comment type="catalytic activity">
    <reaction evidence="1">
        <text>Hydrolysis of terminal non-reducing alpha-L-arabinofuranoside residues in alpha-L-arabinosides.</text>
        <dbReference type="EC" id="3.2.1.55"/>
    </reaction>
</comment>
<dbReference type="PANTHER" id="PTHR31776">
    <property type="entry name" value="ALPHA-L-ARABINOFURANOSIDASE 1"/>
    <property type="match status" value="1"/>
</dbReference>
<dbReference type="InterPro" id="IPR055235">
    <property type="entry name" value="ASD1_cat"/>
</dbReference>
<dbReference type="SMART" id="SM00813">
    <property type="entry name" value="Alpha-L-AF_C"/>
    <property type="match status" value="1"/>
</dbReference>
<dbReference type="SUPFAM" id="SSF49899">
    <property type="entry name" value="Concanavalin A-like lectins/glucanases"/>
    <property type="match status" value="1"/>
</dbReference>
<keyword evidence="5" id="KW-0378">Hydrolase</keyword>
<dbReference type="Pfam" id="PF06964">
    <property type="entry name" value="Alpha-L-AF_C"/>
    <property type="match status" value="1"/>
</dbReference>
<evidence type="ECO:0000256" key="3">
    <source>
        <dbReference type="ARBA" id="ARBA00012670"/>
    </source>
</evidence>
<dbReference type="InterPro" id="IPR051563">
    <property type="entry name" value="Glycosyl_Hydrolase_51"/>
</dbReference>
<dbReference type="AlphaFoldDB" id="A0A3R5WIZ6"/>
<dbReference type="GO" id="GO:0046556">
    <property type="term" value="F:alpha-L-arabinofuranosidase activity"/>
    <property type="evidence" value="ECO:0007669"/>
    <property type="project" value="UniProtKB-EC"/>
</dbReference>
<evidence type="ECO:0000256" key="6">
    <source>
        <dbReference type="ARBA" id="ARBA00023180"/>
    </source>
</evidence>
<dbReference type="SUPFAM" id="SSF51011">
    <property type="entry name" value="Glycosyl hydrolase domain"/>
    <property type="match status" value="1"/>
</dbReference>
<dbReference type="PANTHER" id="PTHR31776:SF0">
    <property type="entry name" value="ALPHA-L-ARABINOFURANOSIDASE 1"/>
    <property type="match status" value="1"/>
</dbReference>
<dbReference type="Gene3D" id="3.20.20.80">
    <property type="entry name" value="Glycosidases"/>
    <property type="match status" value="1"/>
</dbReference>
<dbReference type="GO" id="GO:0046373">
    <property type="term" value="P:L-arabinose metabolic process"/>
    <property type="evidence" value="ECO:0007669"/>
    <property type="project" value="InterPro"/>
</dbReference>
<evidence type="ECO:0000256" key="4">
    <source>
        <dbReference type="ARBA" id="ARBA00022729"/>
    </source>
</evidence>
<protein>
    <recommendedName>
        <fullName evidence="3">non-reducing end alpha-L-arabinofuranosidase</fullName>
        <ecNumber evidence="3">3.2.1.55</ecNumber>
    </recommendedName>
</protein>
<dbReference type="EMBL" id="QRVA01000005">
    <property type="protein sequence ID" value="RGS18100.1"/>
    <property type="molecule type" value="Genomic_DNA"/>
</dbReference>
<evidence type="ECO:0000313" key="9">
    <source>
        <dbReference type="EMBL" id="RGS18100.1"/>
    </source>
</evidence>
<dbReference type="Pfam" id="PF02018">
    <property type="entry name" value="CBM_4_9"/>
    <property type="match status" value="1"/>
</dbReference>
<dbReference type="InterPro" id="IPR008979">
    <property type="entry name" value="Galactose-bd-like_sf"/>
</dbReference>
<proteinExistence type="inferred from homology"/>
<feature type="domain" description="Alpha-L-arabinofuranosidase C-terminal" evidence="8">
    <location>
        <begin position="450"/>
        <end position="806"/>
    </location>
</feature>